<keyword evidence="3" id="KW-1185">Reference proteome</keyword>
<feature type="signal peptide" evidence="1">
    <location>
        <begin position="1"/>
        <end position="18"/>
    </location>
</feature>
<reference evidence="2" key="1">
    <citation type="submission" date="2006-10" db="EMBL/GenBank/DDBJ databases">
        <authorList>
            <person name="Amadeo P."/>
            <person name="Zhao Q."/>
            <person name="Wortman J."/>
            <person name="Fraser-Liggett C."/>
            <person name="Carlton J."/>
        </authorList>
    </citation>
    <scope>NUCLEOTIDE SEQUENCE</scope>
    <source>
        <strain evidence="2">G3</strain>
    </source>
</reference>
<dbReference type="Proteomes" id="UP000001542">
    <property type="component" value="Unassembled WGS sequence"/>
</dbReference>
<keyword evidence="1" id="KW-0732">Signal</keyword>
<dbReference type="KEGG" id="tva:4750522"/>
<reference evidence="2" key="2">
    <citation type="journal article" date="2007" name="Science">
        <title>Draft genome sequence of the sexually transmitted pathogen Trichomonas vaginalis.</title>
        <authorList>
            <person name="Carlton J.M."/>
            <person name="Hirt R.P."/>
            <person name="Silva J.C."/>
            <person name="Delcher A.L."/>
            <person name="Schatz M."/>
            <person name="Zhao Q."/>
            <person name="Wortman J.R."/>
            <person name="Bidwell S.L."/>
            <person name="Alsmark U.C.M."/>
            <person name="Besteiro S."/>
            <person name="Sicheritz-Ponten T."/>
            <person name="Noel C.J."/>
            <person name="Dacks J.B."/>
            <person name="Foster P.G."/>
            <person name="Simillion C."/>
            <person name="Van de Peer Y."/>
            <person name="Miranda-Saavedra D."/>
            <person name="Barton G.J."/>
            <person name="Westrop G.D."/>
            <person name="Mueller S."/>
            <person name="Dessi D."/>
            <person name="Fiori P.L."/>
            <person name="Ren Q."/>
            <person name="Paulsen I."/>
            <person name="Zhang H."/>
            <person name="Bastida-Corcuera F.D."/>
            <person name="Simoes-Barbosa A."/>
            <person name="Brown M.T."/>
            <person name="Hayes R.D."/>
            <person name="Mukherjee M."/>
            <person name="Okumura C.Y."/>
            <person name="Schneider R."/>
            <person name="Smith A.J."/>
            <person name="Vanacova S."/>
            <person name="Villalvazo M."/>
            <person name="Haas B.J."/>
            <person name="Pertea M."/>
            <person name="Feldblyum T.V."/>
            <person name="Utterback T.R."/>
            <person name="Shu C.L."/>
            <person name="Osoegawa K."/>
            <person name="de Jong P.J."/>
            <person name="Hrdy I."/>
            <person name="Horvathova L."/>
            <person name="Zubacova Z."/>
            <person name="Dolezal P."/>
            <person name="Malik S.B."/>
            <person name="Logsdon J.M. Jr."/>
            <person name="Henze K."/>
            <person name="Gupta A."/>
            <person name="Wang C.C."/>
            <person name="Dunne R.L."/>
            <person name="Upcroft J.A."/>
            <person name="Upcroft P."/>
            <person name="White O."/>
            <person name="Salzberg S.L."/>
            <person name="Tang P."/>
            <person name="Chiu C.-H."/>
            <person name="Lee Y.-S."/>
            <person name="Embley T.M."/>
            <person name="Coombs G.H."/>
            <person name="Mottram J.C."/>
            <person name="Tachezy J."/>
            <person name="Fraser-Liggett C.M."/>
            <person name="Johnson P.J."/>
        </authorList>
    </citation>
    <scope>NUCLEOTIDE SEQUENCE [LARGE SCALE GENOMIC DNA]</scope>
    <source>
        <strain evidence="2">G3</strain>
    </source>
</reference>
<name>A2FQJ4_TRIV3</name>
<sequence>MISCFLLSLMYFLQHCLLIKPVIKVIPIRNNGNLHFSWSEFYQDEQNEKISQNEFNTTVYSSSTSYYLKNLIIQNLQSNAICLQNQTSIKFLVESCSLTTIITLVPANFGEITKIWDDTKAGAFWFELQGNSQCIINKCSAYNCYNNIDKSYYYLDGGNFATFRHARNKILSTTIQFCGPEHHGVNAFRSHDTSGNYTGLNITNCKSYNTPMFTVFPSKDDSIKYSLFNGNSAPRTGHRARWGTYTYTSDGPTYGVAVVYDGNFTIDSCYFVNNTANYLICSTHGVYIRFLNSAFVDNENDYIAYANKGNNEYGLFFSKISIQNCYLEGRNAKVTGTGSALISSDNENNPLINSELINQIRNQLRTVPITEAQSIYHLRMKRAHAKY</sequence>
<evidence type="ECO:0008006" key="4">
    <source>
        <dbReference type="Google" id="ProtNLM"/>
    </source>
</evidence>
<gene>
    <name evidence="2" type="ORF">TVAG_448040</name>
</gene>
<dbReference type="InParanoid" id="A2FQJ4"/>
<dbReference type="EMBL" id="DS113945">
    <property type="protein sequence ID" value="EAX92807.1"/>
    <property type="molecule type" value="Genomic_DNA"/>
</dbReference>
<dbReference type="RefSeq" id="XP_001305737.1">
    <property type="nucleotide sequence ID" value="XM_001305736.1"/>
</dbReference>
<proteinExistence type="predicted"/>
<dbReference type="AlphaFoldDB" id="A2FQJ4"/>
<evidence type="ECO:0000256" key="1">
    <source>
        <dbReference type="SAM" id="SignalP"/>
    </source>
</evidence>
<evidence type="ECO:0000313" key="2">
    <source>
        <dbReference type="EMBL" id="EAX92807.1"/>
    </source>
</evidence>
<protein>
    <recommendedName>
        <fullName evidence="4">Right handed beta helix domain-containing protein</fullName>
    </recommendedName>
</protein>
<feature type="chain" id="PRO_5002643550" description="Right handed beta helix domain-containing protein" evidence="1">
    <location>
        <begin position="19"/>
        <end position="387"/>
    </location>
</feature>
<dbReference type="VEuPathDB" id="TrichDB:TVAG_448040"/>
<accession>A2FQJ4</accession>
<organism evidence="2 3">
    <name type="scientific">Trichomonas vaginalis (strain ATCC PRA-98 / G3)</name>
    <dbReference type="NCBI Taxonomy" id="412133"/>
    <lineage>
        <taxon>Eukaryota</taxon>
        <taxon>Metamonada</taxon>
        <taxon>Parabasalia</taxon>
        <taxon>Trichomonadida</taxon>
        <taxon>Trichomonadidae</taxon>
        <taxon>Trichomonas</taxon>
    </lineage>
</organism>
<dbReference type="VEuPathDB" id="TrichDB:TVAGG3_0142370"/>
<evidence type="ECO:0000313" key="3">
    <source>
        <dbReference type="Proteomes" id="UP000001542"/>
    </source>
</evidence>